<accession>A0A1L7AGF9</accession>
<dbReference type="RefSeq" id="WP_075798597.1">
    <property type="nucleotide sequence ID" value="NZ_CP015583.1"/>
</dbReference>
<organism evidence="1 2">
    <name type="scientific">Roseomonas gilardii</name>
    <dbReference type="NCBI Taxonomy" id="257708"/>
    <lineage>
        <taxon>Bacteria</taxon>
        <taxon>Pseudomonadati</taxon>
        <taxon>Pseudomonadota</taxon>
        <taxon>Alphaproteobacteria</taxon>
        <taxon>Acetobacterales</taxon>
        <taxon>Roseomonadaceae</taxon>
        <taxon>Roseomonas</taxon>
    </lineage>
</organism>
<dbReference type="Proteomes" id="UP000185494">
    <property type="component" value="Chromosome 1"/>
</dbReference>
<reference evidence="1 2" key="1">
    <citation type="submission" date="2016-05" db="EMBL/GenBank/DDBJ databases">
        <title>Complete Genome and Methylome Analysis of Psychrotrophic Bacterial Isolates from Antarctic Lake Untersee.</title>
        <authorList>
            <person name="Fomenkov A."/>
            <person name="Akimov V.N."/>
            <person name="Vasilyeva L.V."/>
            <person name="Andersen D."/>
            <person name="Vincze T."/>
            <person name="Roberts R.J."/>
        </authorList>
    </citation>
    <scope>NUCLEOTIDE SEQUENCE [LARGE SCALE GENOMIC DNA]</scope>
    <source>
        <strain evidence="1 2">U14-5</strain>
    </source>
</reference>
<evidence type="ECO:0008006" key="3">
    <source>
        <dbReference type="Google" id="ProtNLM"/>
    </source>
</evidence>
<dbReference type="KEGG" id="rgi:RGI145_12320"/>
<dbReference type="EMBL" id="CP015583">
    <property type="protein sequence ID" value="APT57779.1"/>
    <property type="molecule type" value="Genomic_DNA"/>
</dbReference>
<dbReference type="AlphaFoldDB" id="A0A1L7AGF9"/>
<protein>
    <recommendedName>
        <fullName evidence="3">DNA transfer protein</fullName>
    </recommendedName>
</protein>
<proteinExistence type="predicted"/>
<evidence type="ECO:0000313" key="1">
    <source>
        <dbReference type="EMBL" id="APT57779.1"/>
    </source>
</evidence>
<name>A0A1L7AGF9_9PROT</name>
<gene>
    <name evidence="1" type="ORF">RGI145_12320</name>
</gene>
<evidence type="ECO:0000313" key="2">
    <source>
        <dbReference type="Proteomes" id="UP000185494"/>
    </source>
</evidence>
<dbReference type="STRING" id="257708.RGI145_12320"/>
<sequence length="214" mass="21970">MPFAAAAAVVGAGATMYAANKSSKSVSQANQQAQAQYEQSRQDLLPYMTAGQNALSPTQDLLGLNGQEAADAAMANFQQSPSYQYQLDQGLRAVDAGAAAKGMLRSGATLKAEQTLGNNLAAQDFSTYYNRLNSLANMGLSAGSAAAGVSNNAAQTATSAATADANIASNTASGISSSVNNALNNYAYMQRTSAYQPTSPAVQQSNRLTGQGIY</sequence>